<evidence type="ECO:0000313" key="1">
    <source>
        <dbReference type="EMBL" id="GFF21658.1"/>
    </source>
</evidence>
<accession>A0A5M3ZEM7</accession>
<dbReference type="EMBL" id="BLJY01000015">
    <property type="protein sequence ID" value="GFF21658.1"/>
    <property type="molecule type" value="Genomic_DNA"/>
</dbReference>
<protein>
    <submittedName>
        <fullName evidence="1">Zinc finger, SWIM-type</fullName>
    </submittedName>
</protein>
<dbReference type="InterPro" id="IPR007527">
    <property type="entry name" value="Znf_SWIM"/>
</dbReference>
<reference evidence="1 2" key="1">
    <citation type="submission" date="2020-01" db="EMBL/GenBank/DDBJ databases">
        <title>Aspergillus terreus IFO 6365 whole genome shotgun sequence.</title>
        <authorList>
            <person name="Kanamasa S."/>
            <person name="Takahashi H."/>
        </authorList>
    </citation>
    <scope>NUCLEOTIDE SEQUENCE [LARGE SCALE GENOMIC DNA]</scope>
    <source>
        <strain evidence="1 2">IFO 6365</strain>
    </source>
</reference>
<comment type="caution">
    <text evidence="1">The sequence shown here is derived from an EMBL/GenBank/DDBJ whole genome shotgun (WGS) entry which is preliminary data.</text>
</comment>
<gene>
    <name evidence="1" type="ORF">ATEIFO6365_0015023100</name>
</gene>
<dbReference type="PROSITE" id="PS50966">
    <property type="entry name" value="ZF_SWIM"/>
    <property type="match status" value="1"/>
</dbReference>
<dbReference type="OrthoDB" id="5413281at2759"/>
<organism evidence="1 2">
    <name type="scientific">Aspergillus terreus</name>
    <dbReference type="NCBI Taxonomy" id="33178"/>
    <lineage>
        <taxon>Eukaryota</taxon>
        <taxon>Fungi</taxon>
        <taxon>Dikarya</taxon>
        <taxon>Ascomycota</taxon>
        <taxon>Pezizomycotina</taxon>
        <taxon>Eurotiomycetes</taxon>
        <taxon>Eurotiomycetidae</taxon>
        <taxon>Eurotiales</taxon>
        <taxon>Aspergillaceae</taxon>
        <taxon>Aspergillus</taxon>
        <taxon>Aspergillus subgen. Circumdati</taxon>
    </lineage>
</organism>
<evidence type="ECO:0000313" key="2">
    <source>
        <dbReference type="Proteomes" id="UP000452235"/>
    </source>
</evidence>
<dbReference type="Proteomes" id="UP000452235">
    <property type="component" value="Unassembled WGS sequence"/>
</dbReference>
<name>A0A5M3ZEM7_ASPTE</name>
<dbReference type="AlphaFoldDB" id="A0A5M3ZEM7"/>
<keyword evidence="2" id="KW-1185">Reference proteome</keyword>
<dbReference type="GO" id="GO:0008270">
    <property type="term" value="F:zinc ion binding"/>
    <property type="evidence" value="ECO:0007669"/>
    <property type="project" value="InterPro"/>
</dbReference>
<proteinExistence type="predicted"/>
<sequence>MTLPSSTQFIESLLSQLSTHTKPLATPTQDQSPRLSTLAASHPTLKPLLLTLHCIFPNELLLALDILDRRLVRRLIRDDNAPTNHRESQAEDLFYVISASAPIPRSAEPDPLSLSLSQKGYEVRLRAWNCSCPSFAMAAFRAPAGSGDEDEQEEEGEEGNGVYVFGGSLTRGATRRTPPVCKHLLACLLAVRCPGLVEGDDAVCVRVSREVLAGVCAGFGG</sequence>